<evidence type="ECO:0008006" key="4">
    <source>
        <dbReference type="Google" id="ProtNLM"/>
    </source>
</evidence>
<dbReference type="EMBL" id="MTYI01000044">
    <property type="protein sequence ID" value="PNP56740.1"/>
    <property type="molecule type" value="Genomic_DNA"/>
</dbReference>
<comment type="caution">
    <text evidence="2">The sequence shown here is derived from an EMBL/GenBank/DDBJ whole genome shotgun (WGS) entry which is preliminary data.</text>
</comment>
<sequence>MDSSMEADLELRLKGTEPAKDTEPSGSGSAVTSEASESSEPSGSANASESSDPAESSALEAAKADRAARNAAFRKEVAANTKELKELAEKISKMKRSPSPPAPPPLRKKRSHTELLCQLIISRMKTQQYSPAEIVQLLIGKEEGEASLRPRNESIYDMGSSLGQGKGYDRNKTKGKEKEKEKDVTEVICPGGDILLGIEGSNTAFRVYSQNLMCASSSFEELVEGIMLASGDDERILVLDPENVDIVRLICRIIHLQNHLVPQSLTPWMLLDTAIMVNKYGLQRAVVLASRQWLISGRDTREFMGDPTLASGCYMAAAALFFDEFMFDKCIWELISICTVPFERLWAWPALKEQVSDKGIKLLTLMRDKARVRVYQTLLSETGLRCYAGWDRTFQERYERILARYKPATTVRLPLAQVILEVKKALFRELGGLNSPMDCL</sequence>
<evidence type="ECO:0000256" key="1">
    <source>
        <dbReference type="SAM" id="MobiDB-lite"/>
    </source>
</evidence>
<feature type="region of interest" description="Disordered" evidence="1">
    <location>
        <begin position="84"/>
        <end position="110"/>
    </location>
</feature>
<reference evidence="2 3" key="1">
    <citation type="submission" date="2017-02" db="EMBL/GenBank/DDBJ databases">
        <title>Genomes of Trichoderma spp. with biocontrol activity.</title>
        <authorList>
            <person name="Gardiner D."/>
            <person name="Kazan K."/>
            <person name="Vos C."/>
            <person name="Harvey P."/>
        </authorList>
    </citation>
    <scope>NUCLEOTIDE SEQUENCE [LARGE SCALE GENOMIC DNA]</scope>
    <source>
        <strain evidence="2 3">Tr1</strain>
    </source>
</reference>
<organism evidence="2 3">
    <name type="scientific">Trichoderma harzianum</name>
    <name type="common">Hypocrea lixii</name>
    <dbReference type="NCBI Taxonomy" id="5544"/>
    <lineage>
        <taxon>Eukaryota</taxon>
        <taxon>Fungi</taxon>
        <taxon>Dikarya</taxon>
        <taxon>Ascomycota</taxon>
        <taxon>Pezizomycotina</taxon>
        <taxon>Sordariomycetes</taxon>
        <taxon>Hypocreomycetidae</taxon>
        <taxon>Hypocreales</taxon>
        <taxon>Hypocreaceae</taxon>
        <taxon>Trichoderma</taxon>
    </lineage>
</organism>
<feature type="region of interest" description="Disordered" evidence="1">
    <location>
        <begin position="159"/>
        <end position="183"/>
    </location>
</feature>
<name>A0A2K0UG32_TRIHA</name>
<feature type="compositionally biased region" description="Basic and acidic residues" evidence="1">
    <location>
        <begin position="9"/>
        <end position="23"/>
    </location>
</feature>
<evidence type="ECO:0000313" key="3">
    <source>
        <dbReference type="Proteomes" id="UP000236290"/>
    </source>
</evidence>
<dbReference type="Proteomes" id="UP000236290">
    <property type="component" value="Unassembled WGS sequence"/>
</dbReference>
<feature type="compositionally biased region" description="Low complexity" evidence="1">
    <location>
        <begin position="25"/>
        <end position="61"/>
    </location>
</feature>
<dbReference type="AlphaFoldDB" id="A0A2K0UG32"/>
<accession>A0A2K0UG32</accession>
<gene>
    <name evidence="2" type="ORF">THARTR1_03436</name>
</gene>
<feature type="region of interest" description="Disordered" evidence="1">
    <location>
        <begin position="1"/>
        <end position="69"/>
    </location>
</feature>
<protein>
    <recommendedName>
        <fullName evidence="4">BTB domain-containing protein</fullName>
    </recommendedName>
</protein>
<proteinExistence type="predicted"/>
<feature type="compositionally biased region" description="Basic and acidic residues" evidence="1">
    <location>
        <begin position="167"/>
        <end position="183"/>
    </location>
</feature>
<dbReference type="OrthoDB" id="4899758at2759"/>
<evidence type="ECO:0000313" key="2">
    <source>
        <dbReference type="EMBL" id="PNP56740.1"/>
    </source>
</evidence>